<keyword evidence="4" id="KW-1185">Reference proteome</keyword>
<gene>
    <name evidence="3" type="ORF">STSP2_00428</name>
</gene>
<keyword evidence="1" id="KW-1133">Transmembrane helix</keyword>
<organism evidence="3 4">
    <name type="scientific">Anaerohalosphaera lusitana</name>
    <dbReference type="NCBI Taxonomy" id="1936003"/>
    <lineage>
        <taxon>Bacteria</taxon>
        <taxon>Pseudomonadati</taxon>
        <taxon>Planctomycetota</taxon>
        <taxon>Phycisphaerae</taxon>
        <taxon>Sedimentisphaerales</taxon>
        <taxon>Anaerohalosphaeraceae</taxon>
        <taxon>Anaerohalosphaera</taxon>
    </lineage>
</organism>
<evidence type="ECO:0000313" key="3">
    <source>
        <dbReference type="EMBL" id="AQT67285.1"/>
    </source>
</evidence>
<proteinExistence type="predicted"/>
<dbReference type="KEGG" id="alus:STSP2_00428"/>
<reference evidence="4" key="1">
    <citation type="submission" date="2017-02" db="EMBL/GenBank/DDBJ databases">
        <title>Comparative genomics and description of representatives of a novel lineage of planctomycetes thriving in anoxic sediments.</title>
        <authorList>
            <person name="Spring S."/>
            <person name="Bunk B."/>
            <person name="Sproer C."/>
        </authorList>
    </citation>
    <scope>NUCLEOTIDE SEQUENCE [LARGE SCALE GENOMIC DNA]</scope>
    <source>
        <strain evidence="4">ST-NAGAB-D1</strain>
    </source>
</reference>
<dbReference type="Proteomes" id="UP000189674">
    <property type="component" value="Chromosome"/>
</dbReference>
<sequence length="241" mass="27278">MKRPNSVDSKQCPFCGETIRMEAIKCRFCAEFLNDDHAGIEPTSRFGGDADKRSDADETDSQDEGILYFGSPSVLSMMRTFVKFILFIAVAVVLLVLPLEDYLQKAVGERGGMTDNHHVLIEAIRHGAGIVLIVLAVLWLFWKIAVLKSTYYEVTADRIEWARGVFNRKVDNIDMFRIVDLSLQRTFFDCIFGIGTVHVITSDKTDPNFAFYKVPDARYLYDTLKHLSTGADQKRGVVHLE</sequence>
<feature type="transmembrane region" description="Helical" evidence="1">
    <location>
        <begin position="81"/>
        <end position="99"/>
    </location>
</feature>
<protein>
    <submittedName>
        <fullName evidence="3">Bacterial membrane flanked domain protein</fullName>
    </submittedName>
</protein>
<dbReference type="EMBL" id="CP019791">
    <property type="protein sequence ID" value="AQT67285.1"/>
    <property type="molecule type" value="Genomic_DNA"/>
</dbReference>
<dbReference type="PANTHER" id="PTHR37938">
    <property type="entry name" value="BLL0215 PROTEIN"/>
    <property type="match status" value="1"/>
</dbReference>
<evidence type="ECO:0000256" key="1">
    <source>
        <dbReference type="SAM" id="Phobius"/>
    </source>
</evidence>
<dbReference type="PANTHER" id="PTHR37938:SF1">
    <property type="entry name" value="BLL0215 PROTEIN"/>
    <property type="match status" value="1"/>
</dbReference>
<keyword evidence="1" id="KW-0812">Transmembrane</keyword>
<keyword evidence="1" id="KW-0472">Membrane</keyword>
<dbReference type="STRING" id="1936003.STSP2_00428"/>
<dbReference type="Pfam" id="PF03703">
    <property type="entry name" value="bPH_2"/>
    <property type="match status" value="1"/>
</dbReference>
<dbReference type="InterPro" id="IPR005182">
    <property type="entry name" value="YdbS-like_PH"/>
</dbReference>
<feature type="domain" description="YdbS-like PH" evidence="2">
    <location>
        <begin position="150"/>
        <end position="224"/>
    </location>
</feature>
<evidence type="ECO:0000259" key="2">
    <source>
        <dbReference type="Pfam" id="PF03703"/>
    </source>
</evidence>
<name>A0A1U9NHK0_9BACT</name>
<feature type="transmembrane region" description="Helical" evidence="1">
    <location>
        <begin position="119"/>
        <end position="142"/>
    </location>
</feature>
<dbReference type="RefSeq" id="WP_146659406.1">
    <property type="nucleotide sequence ID" value="NZ_CP019791.1"/>
</dbReference>
<accession>A0A1U9NHK0</accession>
<dbReference type="AlphaFoldDB" id="A0A1U9NHK0"/>
<dbReference type="OrthoDB" id="269393at2"/>
<evidence type="ECO:0000313" key="4">
    <source>
        <dbReference type="Proteomes" id="UP000189674"/>
    </source>
</evidence>